<sequence>MREFLAAVNNELAQGNSLCLATIIAQKGSAPRSAGSRFFVRGDGSFWGTIGGGNFEAQVIEKAALALRQGRTELMHYRLMGADVADSEMICGGDLDVYLDPVSADDPDNLALYQAAAQSTNGGRGRAMLATLMIDGGSPRAAGRKLLLRHGQPALGSLPVDEDGLASLAAKLGANGSFPQQLWDAPGAASLPAPLLLESIATQPVVYIFGGGHVSQKLAPLAAMAGFGLVVADDRPEWGNRQRFPQAQEIWNRPLEKVLEGESLGPDAYIVIVTRGHLYDKEVLAQSLRQNAAYVGMIGSKRKRAMIYKALSEEGVTSAQLEQVHSPIGLAIGAETPEEIAISIVAELVMVRAARMGSKRLLMGI</sequence>
<evidence type="ECO:0000313" key="3">
    <source>
        <dbReference type="EMBL" id="BEQ14397.1"/>
    </source>
</evidence>
<evidence type="ECO:0000313" key="4">
    <source>
        <dbReference type="Proteomes" id="UP001366166"/>
    </source>
</evidence>
<dbReference type="RefSeq" id="WP_338606112.1">
    <property type="nucleotide sequence ID" value="NZ_AP028679.1"/>
</dbReference>
<dbReference type="NCBIfam" id="NF045664">
    <property type="entry name" value="XdhC_rel_AOR"/>
    <property type="match status" value="1"/>
</dbReference>
<keyword evidence="4" id="KW-1185">Reference proteome</keyword>
<dbReference type="Pfam" id="PF02625">
    <property type="entry name" value="XdhC_CoxI"/>
    <property type="match status" value="1"/>
</dbReference>
<evidence type="ECO:0000259" key="2">
    <source>
        <dbReference type="Pfam" id="PF13478"/>
    </source>
</evidence>
<dbReference type="Gene3D" id="3.40.50.720">
    <property type="entry name" value="NAD(P)-binding Rossmann-like Domain"/>
    <property type="match status" value="1"/>
</dbReference>
<feature type="domain" description="XdhC Rossmann" evidence="2">
    <location>
        <begin position="206"/>
        <end position="348"/>
    </location>
</feature>
<proteinExistence type="predicted"/>
<dbReference type="InterPro" id="IPR052698">
    <property type="entry name" value="MoCofactor_Util/Proc"/>
</dbReference>
<organism evidence="3 4">
    <name type="scientific">Desulfoferula mesophila</name>
    <dbReference type="NCBI Taxonomy" id="3058419"/>
    <lineage>
        <taxon>Bacteria</taxon>
        <taxon>Pseudomonadati</taxon>
        <taxon>Thermodesulfobacteriota</taxon>
        <taxon>Desulfarculia</taxon>
        <taxon>Desulfarculales</taxon>
        <taxon>Desulfarculaceae</taxon>
        <taxon>Desulfoferula</taxon>
    </lineage>
</organism>
<dbReference type="PANTHER" id="PTHR30388">
    <property type="entry name" value="ALDEHYDE OXIDOREDUCTASE MOLYBDENUM COFACTOR ASSEMBLY PROTEIN"/>
    <property type="match status" value="1"/>
</dbReference>
<dbReference type="Pfam" id="PF13478">
    <property type="entry name" value="XdhC_C"/>
    <property type="match status" value="1"/>
</dbReference>
<dbReference type="EMBL" id="AP028679">
    <property type="protein sequence ID" value="BEQ14397.1"/>
    <property type="molecule type" value="Genomic_DNA"/>
</dbReference>
<dbReference type="InterPro" id="IPR027051">
    <property type="entry name" value="XdhC_Rossmann_dom"/>
</dbReference>
<feature type="domain" description="XdhC- CoxI" evidence="1">
    <location>
        <begin position="12"/>
        <end position="77"/>
    </location>
</feature>
<evidence type="ECO:0000259" key="1">
    <source>
        <dbReference type="Pfam" id="PF02625"/>
    </source>
</evidence>
<dbReference type="InterPro" id="IPR003777">
    <property type="entry name" value="XdhC_CoxI"/>
</dbReference>
<name>A0AAU9F268_9BACT</name>
<reference evidence="4" key="1">
    <citation type="journal article" date="2023" name="Arch. Microbiol.">
        <title>Desulfoferula mesophilus gen. nov. sp. nov., a mesophilic sulfate-reducing bacterium isolated from a brackish lake sediment.</title>
        <authorList>
            <person name="Watanabe T."/>
            <person name="Yabe T."/>
            <person name="Tsuji J.M."/>
            <person name="Fukui M."/>
        </authorList>
    </citation>
    <scope>NUCLEOTIDE SEQUENCE [LARGE SCALE GENOMIC DNA]</scope>
    <source>
        <strain evidence="4">12FAK</strain>
    </source>
</reference>
<dbReference type="Proteomes" id="UP001366166">
    <property type="component" value="Chromosome"/>
</dbReference>
<dbReference type="KEGG" id="dmp:FAK_14630"/>
<gene>
    <name evidence="3" type="ORF">FAK_14630</name>
</gene>
<dbReference type="AlphaFoldDB" id="A0AAU9F268"/>
<protein>
    <submittedName>
        <fullName evidence="3">Xanthine dehydrogenase</fullName>
    </submittedName>
</protein>
<accession>A0AAU9F268</accession>
<dbReference type="PANTHER" id="PTHR30388:SF6">
    <property type="entry name" value="XANTHINE DEHYDROGENASE SUBUNIT A-RELATED"/>
    <property type="match status" value="1"/>
</dbReference>